<dbReference type="KEGG" id="pcz:PCL1606_04660"/>
<dbReference type="RefSeq" id="WP_148558610.1">
    <property type="nucleotide sequence ID" value="NZ_CP011110.1"/>
</dbReference>
<dbReference type="EMBL" id="CP011110">
    <property type="protein sequence ID" value="AKA21921.1"/>
    <property type="molecule type" value="Genomic_DNA"/>
</dbReference>
<organism evidence="1 2">
    <name type="scientific">Pseudomonas chlororaphis</name>
    <dbReference type="NCBI Taxonomy" id="587753"/>
    <lineage>
        <taxon>Bacteria</taxon>
        <taxon>Pseudomonadati</taxon>
        <taxon>Pseudomonadota</taxon>
        <taxon>Gammaproteobacteria</taxon>
        <taxon>Pseudomonadales</taxon>
        <taxon>Pseudomonadaceae</taxon>
        <taxon>Pseudomonas</taxon>
    </lineage>
</organism>
<protein>
    <submittedName>
        <fullName evidence="1">Uncharacterized protein</fullName>
    </submittedName>
</protein>
<accession>A0A0D5XS55</accession>
<name>A0A0D5XS55_9PSED</name>
<evidence type="ECO:0000313" key="1">
    <source>
        <dbReference type="EMBL" id="AKA21921.1"/>
    </source>
</evidence>
<dbReference type="AlphaFoldDB" id="A0A0D5XS55"/>
<dbReference type="OrthoDB" id="7068128at2"/>
<evidence type="ECO:0000313" key="2">
    <source>
        <dbReference type="Proteomes" id="UP000032748"/>
    </source>
</evidence>
<gene>
    <name evidence="1" type="ORF">PCL1606_04660</name>
</gene>
<sequence length="250" mass="27511">MSVSTYFVSEAAVRNLKQRAERRVSGVRSAHMSEVVAAALGFRTHAALRAALDGRVTAEASKPSNALAVQRLRQLGYNPPEDLHLLPELDRSYSPFKTYPLRTQRGVRWNGWRNLMVAAINAGLEQRMFGLSPGEDWWPGADPKNNGGERGQYRFTFDGDLSAVAVVSAISGDELSIHVLLAPRNEEVEADFNDGLNDGTACAHGWLERRLGAWIQDGGEEFSCKRAMQARVAAVKIKPHGYADQGSFIM</sequence>
<proteinExistence type="predicted"/>
<dbReference type="PATRIC" id="fig|587753.10.peg.467"/>
<reference evidence="1 2" key="1">
    <citation type="journal article" date="2015" name="Mol. Plant Microbe Interact.">
        <title>Comparative Genomic Analysis of Pseudomonas chlororaphis PCL1606 Reveals New Insight into Antifungal Compounds Involved in Biocontrol.</title>
        <authorList>
            <person name="Calderon C.E."/>
            <person name="Ramos C."/>
            <person name="de Vicente A."/>
            <person name="Cazorla F.M."/>
        </authorList>
    </citation>
    <scope>NUCLEOTIDE SEQUENCE [LARGE SCALE GENOMIC DNA]</scope>
    <source>
        <strain evidence="1 2">PCL1606</strain>
    </source>
</reference>
<dbReference type="Proteomes" id="UP000032748">
    <property type="component" value="Chromosome"/>
</dbReference>